<gene>
    <name evidence="1" type="ORF">DCAF_LOCUS1233</name>
</gene>
<comment type="caution">
    <text evidence="1">The sequence shown here is derived from an EMBL/GenBank/DDBJ whole genome shotgun (WGS) entry which is preliminary data.</text>
</comment>
<protein>
    <submittedName>
        <fullName evidence="1">Uncharacterized protein</fullName>
    </submittedName>
</protein>
<evidence type="ECO:0000313" key="2">
    <source>
        <dbReference type="Proteomes" id="UP001314170"/>
    </source>
</evidence>
<organism evidence="1 2">
    <name type="scientific">Dovyalis caffra</name>
    <dbReference type="NCBI Taxonomy" id="77055"/>
    <lineage>
        <taxon>Eukaryota</taxon>
        <taxon>Viridiplantae</taxon>
        <taxon>Streptophyta</taxon>
        <taxon>Embryophyta</taxon>
        <taxon>Tracheophyta</taxon>
        <taxon>Spermatophyta</taxon>
        <taxon>Magnoliopsida</taxon>
        <taxon>eudicotyledons</taxon>
        <taxon>Gunneridae</taxon>
        <taxon>Pentapetalae</taxon>
        <taxon>rosids</taxon>
        <taxon>fabids</taxon>
        <taxon>Malpighiales</taxon>
        <taxon>Salicaceae</taxon>
        <taxon>Flacourtieae</taxon>
        <taxon>Dovyalis</taxon>
    </lineage>
</organism>
<proteinExistence type="predicted"/>
<reference evidence="1 2" key="1">
    <citation type="submission" date="2024-01" db="EMBL/GenBank/DDBJ databases">
        <authorList>
            <person name="Waweru B."/>
        </authorList>
    </citation>
    <scope>NUCLEOTIDE SEQUENCE [LARGE SCALE GENOMIC DNA]</scope>
</reference>
<sequence length="54" mass="5929">MFSGLKLATSIERNYKIHDAYPKSNGMTFKTYLDSSAKPAKGAVKDAPLSLTYT</sequence>
<evidence type="ECO:0000313" key="1">
    <source>
        <dbReference type="EMBL" id="CAK7323604.1"/>
    </source>
</evidence>
<dbReference type="AlphaFoldDB" id="A0AAV1QU10"/>
<keyword evidence="2" id="KW-1185">Reference proteome</keyword>
<accession>A0AAV1QU10</accession>
<dbReference type="EMBL" id="CAWUPB010000130">
    <property type="protein sequence ID" value="CAK7323604.1"/>
    <property type="molecule type" value="Genomic_DNA"/>
</dbReference>
<name>A0AAV1QU10_9ROSI</name>
<dbReference type="Proteomes" id="UP001314170">
    <property type="component" value="Unassembled WGS sequence"/>
</dbReference>